<name>A0A4S4MQB9_9APHY</name>
<feature type="coiled-coil region" evidence="1">
    <location>
        <begin position="132"/>
        <end position="191"/>
    </location>
</feature>
<keyword evidence="1" id="KW-0175">Coiled coil</keyword>
<sequence length="324" mass="36783">MTAFVNSVPGVPPQIQLDGDATDIFPTPRSPSQTIGQVGQDLTVIVYPVVDETGYTGKPIQDALVKHAQRDDQFAADVSVAIGQQLIEEEEQSKAADPSSSKKQGKKRKKAKVQPQHLAGDTGASSEAPVTLESLSLMMKAMSEKFEEERKEFREERKKFQEQVKELQEQVKELQEENRDRRVEIAELRRELNKVHPMVWAVCRRSLLDMARLKILRLFGFDPAIVKWREFANERPSEEIINAIQAKLREQHDPLDKSLEDKSTALAAIVNPYDKYRIDGNLNAHPKDSKILAQSIFTLSEGDRMLFSDTYRFVFGEEPTAFEE</sequence>
<evidence type="ECO:0000313" key="3">
    <source>
        <dbReference type="EMBL" id="THH28294.1"/>
    </source>
</evidence>
<comment type="caution">
    <text evidence="3">The sequence shown here is derived from an EMBL/GenBank/DDBJ whole genome shotgun (WGS) entry which is preliminary data.</text>
</comment>
<proteinExistence type="predicted"/>
<dbReference type="InterPro" id="IPR027417">
    <property type="entry name" value="P-loop_NTPase"/>
</dbReference>
<organism evidence="3 4">
    <name type="scientific">Antrodiella citrinella</name>
    <dbReference type="NCBI Taxonomy" id="2447956"/>
    <lineage>
        <taxon>Eukaryota</taxon>
        <taxon>Fungi</taxon>
        <taxon>Dikarya</taxon>
        <taxon>Basidiomycota</taxon>
        <taxon>Agaricomycotina</taxon>
        <taxon>Agaricomycetes</taxon>
        <taxon>Polyporales</taxon>
        <taxon>Steccherinaceae</taxon>
        <taxon>Antrodiella</taxon>
    </lineage>
</organism>
<feature type="compositionally biased region" description="Basic residues" evidence="2">
    <location>
        <begin position="103"/>
        <end position="112"/>
    </location>
</feature>
<protein>
    <submittedName>
        <fullName evidence="3">Uncharacterized protein</fullName>
    </submittedName>
</protein>
<dbReference type="AlphaFoldDB" id="A0A4S4MQB9"/>
<dbReference type="Gene3D" id="3.40.50.300">
    <property type="entry name" value="P-loop containing nucleotide triphosphate hydrolases"/>
    <property type="match status" value="1"/>
</dbReference>
<dbReference type="Proteomes" id="UP000308730">
    <property type="component" value="Unassembled WGS sequence"/>
</dbReference>
<evidence type="ECO:0000313" key="4">
    <source>
        <dbReference type="Proteomes" id="UP000308730"/>
    </source>
</evidence>
<dbReference type="EMBL" id="SGPM01000188">
    <property type="protein sequence ID" value="THH28294.1"/>
    <property type="molecule type" value="Genomic_DNA"/>
</dbReference>
<feature type="region of interest" description="Disordered" evidence="2">
    <location>
        <begin position="89"/>
        <end position="129"/>
    </location>
</feature>
<accession>A0A4S4MQB9</accession>
<evidence type="ECO:0000256" key="2">
    <source>
        <dbReference type="SAM" id="MobiDB-lite"/>
    </source>
</evidence>
<keyword evidence="4" id="KW-1185">Reference proteome</keyword>
<gene>
    <name evidence="3" type="ORF">EUX98_g5895</name>
</gene>
<reference evidence="3 4" key="1">
    <citation type="submission" date="2019-02" db="EMBL/GenBank/DDBJ databases">
        <title>Genome sequencing of the rare red list fungi Antrodiella citrinella (Flaviporus citrinellus).</title>
        <authorList>
            <person name="Buettner E."/>
            <person name="Kellner H."/>
        </authorList>
    </citation>
    <scope>NUCLEOTIDE SEQUENCE [LARGE SCALE GENOMIC DNA]</scope>
    <source>
        <strain evidence="3 4">DSM 108506</strain>
    </source>
</reference>
<evidence type="ECO:0000256" key="1">
    <source>
        <dbReference type="SAM" id="Coils"/>
    </source>
</evidence>